<feature type="region of interest" description="Disordered" evidence="1">
    <location>
        <begin position="202"/>
        <end position="235"/>
    </location>
</feature>
<dbReference type="SUPFAM" id="SSF53067">
    <property type="entry name" value="Actin-like ATPase domain"/>
    <property type="match status" value="1"/>
</dbReference>
<keyword evidence="4" id="KW-1185">Reference proteome</keyword>
<accession>A0A5A7N3E0</accession>
<evidence type="ECO:0000259" key="2">
    <source>
        <dbReference type="Pfam" id="PF00814"/>
    </source>
</evidence>
<evidence type="ECO:0000313" key="3">
    <source>
        <dbReference type="EMBL" id="GER02547.1"/>
    </source>
</evidence>
<dbReference type="EMBL" id="BKCN01000001">
    <property type="protein sequence ID" value="GER02547.1"/>
    <property type="molecule type" value="Genomic_DNA"/>
</dbReference>
<dbReference type="Proteomes" id="UP000324996">
    <property type="component" value="Unassembled WGS sequence"/>
</dbReference>
<evidence type="ECO:0000256" key="1">
    <source>
        <dbReference type="SAM" id="MobiDB-lite"/>
    </source>
</evidence>
<sequence length="235" mass="23974">MLLAFDTGADQCSLALCPLDPPHRAPFLASRAMRRGQAEALLPMIADLMGAHAVALSDLSHLAVTTGPGSFAGVRIGIAAARGLALALDLPLHGFGTLEVLAFAACDRRLPAAEALPILAAIAARGDQLYVQAYDAAGVAQADPKVSDGAAMARDYQGFSGLLVGSGAAALKAVLPHAQMAQTPAALAASLAALARQRIKGGAPGTRLQPPTPLYLRPPDATLSARPGLTHLERS</sequence>
<dbReference type="GO" id="GO:0005829">
    <property type="term" value="C:cytosol"/>
    <property type="evidence" value="ECO:0007669"/>
    <property type="project" value="TreeGrafter"/>
</dbReference>
<gene>
    <name evidence="3" type="ORF">JCM17846_02290</name>
</gene>
<dbReference type="RefSeq" id="WP_052371292.1">
    <property type="nucleotide sequence ID" value="NZ_BKCN01000001.1"/>
</dbReference>
<dbReference type="AlphaFoldDB" id="A0A5A7N3E0"/>
<organism evidence="3 4">
    <name type="scientific">Iodidimonas nitroreducens</name>
    <dbReference type="NCBI Taxonomy" id="1236968"/>
    <lineage>
        <taxon>Bacteria</taxon>
        <taxon>Pseudomonadati</taxon>
        <taxon>Pseudomonadota</taxon>
        <taxon>Alphaproteobacteria</taxon>
        <taxon>Iodidimonadales</taxon>
        <taxon>Iodidimonadaceae</taxon>
        <taxon>Iodidimonas</taxon>
    </lineage>
</organism>
<dbReference type="NCBIfam" id="TIGR03725">
    <property type="entry name" value="T6A_YeaZ"/>
    <property type="match status" value="1"/>
</dbReference>
<dbReference type="Gene3D" id="3.30.420.40">
    <property type="match status" value="2"/>
</dbReference>
<protein>
    <submittedName>
        <fullName evidence="3">tRNA (Adenosine(37)-N6)-threonylcarbamoyltransferase complex dimerization subunit type 1 TsaB</fullName>
    </submittedName>
</protein>
<dbReference type="GO" id="GO:0002949">
    <property type="term" value="P:tRNA threonylcarbamoyladenosine modification"/>
    <property type="evidence" value="ECO:0007669"/>
    <property type="project" value="InterPro"/>
</dbReference>
<dbReference type="InterPro" id="IPR043129">
    <property type="entry name" value="ATPase_NBD"/>
</dbReference>
<keyword evidence="3" id="KW-0808">Transferase</keyword>
<evidence type="ECO:0000313" key="4">
    <source>
        <dbReference type="Proteomes" id="UP000324996"/>
    </source>
</evidence>
<name>A0A5A7N3E0_9PROT</name>
<dbReference type="PANTHER" id="PTHR11735:SF11">
    <property type="entry name" value="TRNA THREONYLCARBAMOYLADENOSINE BIOSYNTHESIS PROTEIN TSAB"/>
    <property type="match status" value="1"/>
</dbReference>
<proteinExistence type="predicted"/>
<dbReference type="Pfam" id="PF00814">
    <property type="entry name" value="TsaD"/>
    <property type="match status" value="1"/>
</dbReference>
<dbReference type="InterPro" id="IPR022496">
    <property type="entry name" value="T6A_TsaB"/>
</dbReference>
<feature type="domain" description="Gcp-like" evidence="2">
    <location>
        <begin position="35"/>
        <end position="138"/>
    </location>
</feature>
<reference evidence="3 4" key="1">
    <citation type="submission" date="2019-09" db="EMBL/GenBank/DDBJ databases">
        <title>NBRP : Genome information of microbial organism related human and environment.</title>
        <authorList>
            <person name="Hattori M."/>
            <person name="Oshima K."/>
            <person name="Inaba H."/>
            <person name="Suda W."/>
            <person name="Sakamoto M."/>
            <person name="Iino T."/>
            <person name="Kitahara M."/>
            <person name="Oshida Y."/>
            <person name="Iida T."/>
            <person name="Kudo T."/>
            <person name="Itoh T."/>
            <person name="Ohkuma M."/>
        </authorList>
    </citation>
    <scope>NUCLEOTIDE SEQUENCE [LARGE SCALE GENOMIC DNA]</scope>
    <source>
        <strain evidence="3 4">Q-1</strain>
    </source>
</reference>
<comment type="caution">
    <text evidence="3">The sequence shown here is derived from an EMBL/GenBank/DDBJ whole genome shotgun (WGS) entry which is preliminary data.</text>
</comment>
<dbReference type="PANTHER" id="PTHR11735">
    <property type="entry name" value="TRNA N6-ADENOSINE THREONYLCARBAMOYLTRANSFERASE"/>
    <property type="match status" value="1"/>
</dbReference>
<dbReference type="InterPro" id="IPR000905">
    <property type="entry name" value="Gcp-like_dom"/>
</dbReference>
<dbReference type="GO" id="GO:0016740">
    <property type="term" value="F:transferase activity"/>
    <property type="evidence" value="ECO:0007669"/>
    <property type="project" value="UniProtKB-KW"/>
</dbReference>